<dbReference type="Pfam" id="PF00586">
    <property type="entry name" value="AIRS"/>
    <property type="match status" value="1"/>
</dbReference>
<proteinExistence type="predicted"/>
<keyword evidence="3" id="KW-1185">Reference proteome</keyword>
<gene>
    <name evidence="2" type="ORF">FB473_002323</name>
</gene>
<accession>A0ABX0SH02</accession>
<feature type="domain" description="PurM-like N-terminal" evidence="1">
    <location>
        <begin position="19"/>
        <end position="124"/>
    </location>
</feature>
<comment type="caution">
    <text evidence="2">The sequence shown here is derived from an EMBL/GenBank/DDBJ whole genome shotgun (WGS) entry which is preliminary data.</text>
</comment>
<dbReference type="EMBL" id="JAAMOZ010000001">
    <property type="protein sequence ID" value="NIH57678.1"/>
    <property type="molecule type" value="Genomic_DNA"/>
</dbReference>
<dbReference type="InterPro" id="IPR016188">
    <property type="entry name" value="PurM-like_N"/>
</dbReference>
<dbReference type="Gene3D" id="3.30.1330.10">
    <property type="entry name" value="PurM-like, N-terminal domain"/>
    <property type="match status" value="1"/>
</dbReference>
<reference evidence="2 3" key="1">
    <citation type="submission" date="2020-02" db="EMBL/GenBank/DDBJ databases">
        <title>Sequencing the genomes of 1000 actinobacteria strains.</title>
        <authorList>
            <person name="Klenk H.-P."/>
        </authorList>
    </citation>
    <scope>NUCLEOTIDE SEQUENCE [LARGE SCALE GENOMIC DNA]</scope>
    <source>
        <strain evidence="2 3">DSM 19609</strain>
    </source>
</reference>
<evidence type="ECO:0000259" key="1">
    <source>
        <dbReference type="Pfam" id="PF00586"/>
    </source>
</evidence>
<name>A0ABX0SH02_9ACTN</name>
<dbReference type="SUPFAM" id="SSF55326">
    <property type="entry name" value="PurM N-terminal domain-like"/>
    <property type="match status" value="1"/>
</dbReference>
<sequence length="254" mass="26150">MISPFDKPVRRFRDLLVLDDGIVVATDSIGGIGPKPADTVASDPVTVAHFALRVPLLEIICVGAQPIAVIDDLCVELHPTGEPMMAEIRRLAAEAGVPSDAVTGSTEENVATNATGIGVTVLGRLPEGSRVEAQSQPGDVVLCAGLPVSAPRDRIVVGHPAQVPVASVRAAIASGLVHDAVPVGSKGLAWEVPQLADPAGLRPVWVDDTPVSRTDSGGPSSCVLLSCAPASVDRLRTIIGAAVPLHRVARLVAR</sequence>
<dbReference type="InterPro" id="IPR036921">
    <property type="entry name" value="PurM-like_N_sf"/>
</dbReference>
<protein>
    <recommendedName>
        <fullName evidence="1">PurM-like N-terminal domain-containing protein</fullName>
    </recommendedName>
</protein>
<dbReference type="RefSeq" id="WP_243863550.1">
    <property type="nucleotide sequence ID" value="NZ_BAAAOO010000007.1"/>
</dbReference>
<dbReference type="Proteomes" id="UP000749311">
    <property type="component" value="Unassembled WGS sequence"/>
</dbReference>
<evidence type="ECO:0000313" key="2">
    <source>
        <dbReference type="EMBL" id="NIH57678.1"/>
    </source>
</evidence>
<evidence type="ECO:0000313" key="3">
    <source>
        <dbReference type="Proteomes" id="UP000749311"/>
    </source>
</evidence>
<organism evidence="2 3">
    <name type="scientific">Brooklawnia cerclae</name>
    <dbReference type="NCBI Taxonomy" id="349934"/>
    <lineage>
        <taxon>Bacteria</taxon>
        <taxon>Bacillati</taxon>
        <taxon>Actinomycetota</taxon>
        <taxon>Actinomycetes</taxon>
        <taxon>Propionibacteriales</taxon>
        <taxon>Propionibacteriaceae</taxon>
        <taxon>Brooklawnia</taxon>
    </lineage>
</organism>